<dbReference type="GO" id="GO:0012505">
    <property type="term" value="C:endomembrane system"/>
    <property type="evidence" value="ECO:0007669"/>
    <property type="project" value="UniProtKB-ARBA"/>
</dbReference>
<gene>
    <name evidence="5" type="ORF">Aru02nite_61340</name>
</gene>
<comment type="subcellular location">
    <subcellularLocation>
        <location evidence="1">Golgi apparatus membrane</location>
        <topology evidence="1">Peripheral membrane protein</topology>
        <orientation evidence="1">Cytoplasmic side</orientation>
    </subcellularLocation>
</comment>
<dbReference type="RefSeq" id="WP_203663461.1">
    <property type="nucleotide sequence ID" value="NZ_BAAAZM010000005.1"/>
</dbReference>
<protein>
    <recommendedName>
        <fullName evidence="7">Golgi phosphoprotein 3 (GPP34)</fullName>
    </recommendedName>
</protein>
<dbReference type="InterPro" id="IPR038261">
    <property type="entry name" value="GPP34-like_sf"/>
</dbReference>
<accession>A0A8J3NFU0</accession>
<name>A0A8J3NFU0_9ACTN</name>
<reference evidence="5" key="1">
    <citation type="submission" date="2021-01" db="EMBL/GenBank/DDBJ databases">
        <title>Whole genome shotgun sequence of Actinocatenispora rupis NBRC 107355.</title>
        <authorList>
            <person name="Komaki H."/>
            <person name="Tamura T."/>
        </authorList>
    </citation>
    <scope>NUCLEOTIDE SEQUENCE</scope>
    <source>
        <strain evidence="5">NBRC 107355</strain>
    </source>
</reference>
<comment type="caution">
    <text evidence="5">The sequence shown here is derived from an EMBL/GenBank/DDBJ whole genome shotgun (WGS) entry which is preliminary data.</text>
</comment>
<keyword evidence="4" id="KW-0472">Membrane</keyword>
<evidence type="ECO:0000313" key="6">
    <source>
        <dbReference type="Proteomes" id="UP000612808"/>
    </source>
</evidence>
<sequence length="218" mass="23791">MRLPDDLPSRMYLLALDPAKERLVARDRIGYLLRGAALADLLLAGALRDEQRKAVPTGLVADSDPFAADVLAEIAASGRPRDWRHWVRRQARQARPRVRDRLVDNGFLTVETRRVLGIFPSERLTVTDPRTYRAYVDGVGQALRGDRPVDRVEARDAAAVALAAAAELRTVLSGSERRSYKKRIEMLAESVDPVATAVRKAIQSDRAAAASAGAAAGS</sequence>
<keyword evidence="3" id="KW-0446">Lipid-binding</keyword>
<evidence type="ECO:0000256" key="2">
    <source>
        <dbReference type="ARBA" id="ARBA00023034"/>
    </source>
</evidence>
<dbReference type="Pfam" id="PF05719">
    <property type="entry name" value="GPP34"/>
    <property type="match status" value="1"/>
</dbReference>
<proteinExistence type="predicted"/>
<evidence type="ECO:0000256" key="4">
    <source>
        <dbReference type="ARBA" id="ARBA00023136"/>
    </source>
</evidence>
<dbReference type="InterPro" id="IPR008628">
    <property type="entry name" value="GPP34-like"/>
</dbReference>
<dbReference type="GO" id="GO:0070273">
    <property type="term" value="F:phosphatidylinositol-4-phosphate binding"/>
    <property type="evidence" value="ECO:0007669"/>
    <property type="project" value="InterPro"/>
</dbReference>
<keyword evidence="2" id="KW-0333">Golgi apparatus</keyword>
<dbReference type="Proteomes" id="UP000612808">
    <property type="component" value="Unassembled WGS sequence"/>
</dbReference>
<evidence type="ECO:0000256" key="3">
    <source>
        <dbReference type="ARBA" id="ARBA00023121"/>
    </source>
</evidence>
<dbReference type="GO" id="GO:0005737">
    <property type="term" value="C:cytoplasm"/>
    <property type="evidence" value="ECO:0007669"/>
    <property type="project" value="UniProtKB-ARBA"/>
</dbReference>
<organism evidence="5 6">
    <name type="scientific">Actinocatenispora rupis</name>
    <dbReference type="NCBI Taxonomy" id="519421"/>
    <lineage>
        <taxon>Bacteria</taxon>
        <taxon>Bacillati</taxon>
        <taxon>Actinomycetota</taxon>
        <taxon>Actinomycetes</taxon>
        <taxon>Micromonosporales</taxon>
        <taxon>Micromonosporaceae</taxon>
        <taxon>Actinocatenispora</taxon>
    </lineage>
</organism>
<dbReference type="AlphaFoldDB" id="A0A8J3NFU0"/>
<evidence type="ECO:0000313" key="5">
    <source>
        <dbReference type="EMBL" id="GID15245.1"/>
    </source>
</evidence>
<evidence type="ECO:0008006" key="7">
    <source>
        <dbReference type="Google" id="ProtNLM"/>
    </source>
</evidence>
<dbReference type="Gene3D" id="1.10.3630.10">
    <property type="entry name" value="yeast vps74-n-term truncation variant domain like"/>
    <property type="match status" value="1"/>
</dbReference>
<keyword evidence="6" id="KW-1185">Reference proteome</keyword>
<evidence type="ECO:0000256" key="1">
    <source>
        <dbReference type="ARBA" id="ARBA00004255"/>
    </source>
</evidence>
<dbReference type="EMBL" id="BOMB01000040">
    <property type="protein sequence ID" value="GID15245.1"/>
    <property type="molecule type" value="Genomic_DNA"/>
</dbReference>